<dbReference type="InterPro" id="IPR013899">
    <property type="entry name" value="DUF1771"/>
</dbReference>
<dbReference type="PANTHER" id="PTHR46535">
    <property type="entry name" value="NEDD4-BINDING PROTEIN 2"/>
    <property type="match status" value="1"/>
</dbReference>
<dbReference type="Gene3D" id="3.30.1370.110">
    <property type="match status" value="1"/>
</dbReference>
<dbReference type="SMART" id="SM01162">
    <property type="entry name" value="DUF1771"/>
    <property type="match status" value="1"/>
</dbReference>
<dbReference type="InterPro" id="IPR036063">
    <property type="entry name" value="Smr_dom_sf"/>
</dbReference>
<feature type="region of interest" description="Disordered" evidence="1">
    <location>
        <begin position="723"/>
        <end position="759"/>
    </location>
</feature>
<dbReference type="SUPFAM" id="SSF160443">
    <property type="entry name" value="SMR domain-like"/>
    <property type="match status" value="1"/>
</dbReference>
<dbReference type="Pfam" id="PF08590">
    <property type="entry name" value="DUF1771"/>
    <property type="match status" value="1"/>
</dbReference>
<dbReference type="InterPro" id="IPR056719">
    <property type="entry name" value="DUF7817"/>
</dbReference>
<dbReference type="InterPro" id="IPR027417">
    <property type="entry name" value="P-loop_NTPase"/>
</dbReference>
<dbReference type="PANTHER" id="PTHR46535:SF1">
    <property type="entry name" value="NEDD4-BINDING PROTEIN 2"/>
    <property type="match status" value="1"/>
</dbReference>
<dbReference type="InterPro" id="IPR052772">
    <property type="entry name" value="Endo/PolyKinase_Domain-Protein"/>
</dbReference>
<dbReference type="GO" id="GO:0004519">
    <property type="term" value="F:endonuclease activity"/>
    <property type="evidence" value="ECO:0007669"/>
    <property type="project" value="TreeGrafter"/>
</dbReference>
<sequence>MDYLLELSTHAKGVASSKIASFDPVVSSVALVNQQRSDTNERVKESTAQENSSEGREEVLAHDMQLTEELDSLIENAFVRYSFGDELPDSADDQIIHEHAVGQDNFSAFIDFSEWEKPDAGCNALFPQEVEMNNESFENLGCSQPPVPMSELSIHTGVSSPAELDPFAQALGDPGLSEMPDVAPETYKQCSGDVPCGNSHQIQNTVSDPENVTVASGGAFQKPVEQVMAVPENPNSACLEQHRLEMDACSSSSQSSFLPEVNVSLEKSNFKTPEFADFQQSQQGHDVNFSAPPSQPQQHWNPLAPQFYPSSGSHSFVTPVAASPGHNASLKVWGNQDRNSKLNHSQAQQPPVCHMMRKKMHLIGQVLVLLRGVPGSGKSFLARALLEDNPGGIILSTDDYFYKNGQYHYDASCLGEAHDWNRKRAKEAFEKRVSPIIIDNTNIQAWEMKPYVTLAQQFKYKVMFREPDTWWKFKPKELERRNIHGISKEKIKRMLERYERCLSVSSILNSSVPEKSEAAGWSEDSSQEESSRLDIFTVFNTAVQDDLDICLSDREEKVLLFEKKEEKGENIEGSTETEVAEVDVTSSEGAVCLQVPLPERAEEGSDKSVVEGETESSEINAEPELTQRNDVVEGETEPELLNFLGDWPIEQTMGQRVKRPRRLEKSSKTDKEGKTPSQLPFELGKEQVGLPDSCTVEKRLEEENVSVSSDKIAPELQMVGHWPLSGSLEQRQQRSRRVRKTSLNQSDEGMSTKDDSNRNALDTVDVLRGTPVDTLELQDTKKLQPEAVASETTTEKKNQQNKRTRKHHKLALTFTNNNLPPPRAEEQLSVLMATEEKHDTCSYRQVSSSSQTESQDFALLWRLEKKMLFPETAKVLHGRLDGFRPKDVDGASESQEKIPYRVTYDKSTFVEESELINIDESEKLSMLCKLFESLSVEAVKDLYERCNKDIDWVTGLLLDSDEKLFKDVSTECLQTGEQVFGKEAISEGPENKNSLISVAEGSTTTVTGTGADISDSLTAVCVNDSAEHQNPSDAAPGIDAAGSAADITEQTMSEMQKIDRQPVSTAEETQNKQSASPLDAGLCGPVTSPHGLHTTPANLEIKLNNENGSNLSESGTENGKVHNTAALLLEMDQTSQKDPTSNKELESDKETQGRSREVFGKEKNEPPNWDAQIENPSAVPSVAFNIDCLELTLPPELALQLKEIFGPVGIDAGSLTVEDCVVHIDLNLAKVIHEKWKESILVSSFLVYETLCFWISESSNDIQTKKSKVSLRQIISEEIAMQEKQDLKRVPSMARKDCAAKLKEKQLFEMFPTINQNFLMDIFKDNNYSLEQTEQFLNCVLEADPVKTVVAQESAQQNETVPFCSAAKNREKKAKKSKEEEDTLNEMIFQDFEYPQYDDLRAEAFLHQQKRQESLKKAGEAYRMGMKPVAAFYAQQGRLHEQKMKEANHAAAMQIFEKVNTSLLPMNVLDLHGLHVDEAVNELSRVLQEKSEEHQRTGGKPYLYVITGRGSHSQGGVARIKPAAIRYLTSHNFRFTEIKSGCLKVMLS</sequence>
<evidence type="ECO:0000259" key="2">
    <source>
        <dbReference type="PROSITE" id="PS50828"/>
    </source>
</evidence>
<evidence type="ECO:0000313" key="4">
    <source>
        <dbReference type="Proteomes" id="UP000694420"/>
    </source>
</evidence>
<feature type="compositionally biased region" description="Polar residues" evidence="1">
    <location>
        <begin position="1062"/>
        <end position="1076"/>
    </location>
</feature>
<dbReference type="PROSITE" id="PS50828">
    <property type="entry name" value="SMR"/>
    <property type="match status" value="1"/>
</dbReference>
<proteinExistence type="predicted"/>
<dbReference type="Proteomes" id="UP000694420">
    <property type="component" value="Unplaced"/>
</dbReference>
<accession>A0A8C6ZTW4</accession>
<dbReference type="Ensembl" id="ENSNPET00000017591.1">
    <property type="protein sequence ID" value="ENSNPEP00000017168.1"/>
    <property type="gene ID" value="ENSNPEG00000012760.1"/>
</dbReference>
<dbReference type="Gene3D" id="3.40.50.300">
    <property type="entry name" value="P-loop containing nucleotide triphosphate hydrolases"/>
    <property type="match status" value="1"/>
</dbReference>
<feature type="region of interest" description="Disordered" evidence="1">
    <location>
        <begin position="652"/>
        <end position="686"/>
    </location>
</feature>
<keyword evidence="4" id="KW-1185">Reference proteome</keyword>
<dbReference type="InterPro" id="IPR056718">
    <property type="entry name" value="DUF7816"/>
</dbReference>
<reference evidence="3" key="1">
    <citation type="submission" date="2025-08" db="UniProtKB">
        <authorList>
            <consortium name="Ensembl"/>
        </authorList>
    </citation>
    <scope>IDENTIFICATION</scope>
</reference>
<gene>
    <name evidence="3" type="primary">N4BP2</name>
</gene>
<dbReference type="Pfam" id="PF25124">
    <property type="entry name" value="DUF7816"/>
    <property type="match status" value="1"/>
</dbReference>
<organism evidence="3 4">
    <name type="scientific">Nothoprocta perdicaria</name>
    <name type="common">Chilean tinamou</name>
    <name type="synonym">Crypturus perdicarius</name>
    <dbReference type="NCBI Taxonomy" id="30464"/>
    <lineage>
        <taxon>Eukaryota</taxon>
        <taxon>Metazoa</taxon>
        <taxon>Chordata</taxon>
        <taxon>Craniata</taxon>
        <taxon>Vertebrata</taxon>
        <taxon>Euteleostomi</taxon>
        <taxon>Archelosauria</taxon>
        <taxon>Archosauria</taxon>
        <taxon>Dinosauria</taxon>
        <taxon>Saurischia</taxon>
        <taxon>Theropoda</taxon>
        <taxon>Coelurosauria</taxon>
        <taxon>Aves</taxon>
        <taxon>Palaeognathae</taxon>
        <taxon>Tinamiformes</taxon>
        <taxon>Tinamidae</taxon>
        <taxon>Nothoprocta</taxon>
    </lineage>
</organism>
<feature type="compositionally biased region" description="Basic and acidic residues" evidence="1">
    <location>
        <begin position="599"/>
        <end position="610"/>
    </location>
</feature>
<evidence type="ECO:0000256" key="1">
    <source>
        <dbReference type="SAM" id="MobiDB-lite"/>
    </source>
</evidence>
<dbReference type="Pfam" id="PF25126">
    <property type="entry name" value="DUF7818"/>
    <property type="match status" value="1"/>
</dbReference>
<dbReference type="Pfam" id="PF01713">
    <property type="entry name" value="Smr"/>
    <property type="match status" value="1"/>
</dbReference>
<dbReference type="InterPro" id="IPR056720">
    <property type="entry name" value="DUF7818"/>
</dbReference>
<feature type="domain" description="Smr" evidence="2">
    <location>
        <begin position="1469"/>
        <end position="1548"/>
    </location>
</feature>
<dbReference type="SUPFAM" id="SSF52540">
    <property type="entry name" value="P-loop containing nucleoside triphosphate hydrolases"/>
    <property type="match status" value="1"/>
</dbReference>
<feature type="compositionally biased region" description="Basic and acidic residues" evidence="1">
    <location>
        <begin position="38"/>
        <end position="58"/>
    </location>
</feature>
<feature type="region of interest" description="Disordered" evidence="1">
    <location>
        <begin position="1132"/>
        <end position="1172"/>
    </location>
</feature>
<feature type="region of interest" description="Disordered" evidence="1">
    <location>
        <begin position="1053"/>
        <end position="1095"/>
    </location>
</feature>
<evidence type="ECO:0000313" key="3">
    <source>
        <dbReference type="Ensembl" id="ENSNPEP00000017168.1"/>
    </source>
</evidence>
<feature type="region of interest" description="Disordered" evidence="1">
    <location>
        <begin position="36"/>
        <end position="58"/>
    </location>
</feature>
<feature type="compositionally biased region" description="Basic and acidic residues" evidence="1">
    <location>
        <begin position="663"/>
        <end position="674"/>
    </location>
</feature>
<feature type="region of interest" description="Disordered" evidence="1">
    <location>
        <begin position="599"/>
        <end position="629"/>
    </location>
</feature>
<feature type="compositionally biased region" description="Basic and acidic residues" evidence="1">
    <location>
        <begin position="1140"/>
        <end position="1165"/>
    </location>
</feature>
<protein>
    <submittedName>
        <fullName evidence="3">NEDD4 binding protein 2</fullName>
    </submittedName>
</protein>
<dbReference type="Pfam" id="PF13671">
    <property type="entry name" value="AAA_33"/>
    <property type="match status" value="1"/>
</dbReference>
<feature type="region of interest" description="Disordered" evidence="1">
    <location>
        <begin position="781"/>
        <end position="806"/>
    </location>
</feature>
<dbReference type="Pfam" id="PF25125">
    <property type="entry name" value="DUF7817"/>
    <property type="match status" value="1"/>
</dbReference>
<dbReference type="InterPro" id="IPR002625">
    <property type="entry name" value="Smr_dom"/>
</dbReference>
<reference evidence="3" key="2">
    <citation type="submission" date="2025-09" db="UniProtKB">
        <authorList>
            <consortium name="Ensembl"/>
        </authorList>
    </citation>
    <scope>IDENTIFICATION</scope>
</reference>
<name>A0A8C6ZTW4_NOTPE</name>
<dbReference type="GO" id="GO:0005634">
    <property type="term" value="C:nucleus"/>
    <property type="evidence" value="ECO:0007669"/>
    <property type="project" value="TreeGrafter"/>
</dbReference>
<dbReference type="SMART" id="SM00463">
    <property type="entry name" value="SMR"/>
    <property type="match status" value="1"/>
</dbReference>